<keyword evidence="1" id="KW-0472">Membrane</keyword>
<dbReference type="Proteomes" id="UP000027222">
    <property type="component" value="Unassembled WGS sequence"/>
</dbReference>
<gene>
    <name evidence="2" type="ORF">GALMADRAFT_1204627</name>
</gene>
<evidence type="ECO:0000256" key="1">
    <source>
        <dbReference type="SAM" id="Phobius"/>
    </source>
</evidence>
<sequence length="183" mass="20740">MRSPQGCMRQYSAITWLNMLGITVSQTILTLRTIAIWERNRWVLAILGIVYVSTLSTSILTSKLFLSSLEFVPAVPEYFYGCVLVRTNLLIIVNWASVFISETTIVILTMIRARTHLRRSKSSWVHQLYKRNHPYQFHRSAARAAFDVLQPGNIHHSQLAARTRGAGVLQSDRHVFAGAGGER</sequence>
<feature type="transmembrane region" description="Helical" evidence="1">
    <location>
        <begin position="43"/>
        <end position="66"/>
    </location>
</feature>
<name>A0A067S5Q7_GALM3</name>
<dbReference type="OrthoDB" id="3341843at2759"/>
<protein>
    <submittedName>
        <fullName evidence="2">Uncharacterized protein</fullName>
    </submittedName>
</protein>
<dbReference type="AlphaFoldDB" id="A0A067S5Q7"/>
<keyword evidence="3" id="KW-1185">Reference proteome</keyword>
<organism evidence="2 3">
    <name type="scientific">Galerina marginata (strain CBS 339.88)</name>
    <dbReference type="NCBI Taxonomy" id="685588"/>
    <lineage>
        <taxon>Eukaryota</taxon>
        <taxon>Fungi</taxon>
        <taxon>Dikarya</taxon>
        <taxon>Basidiomycota</taxon>
        <taxon>Agaricomycotina</taxon>
        <taxon>Agaricomycetes</taxon>
        <taxon>Agaricomycetidae</taxon>
        <taxon>Agaricales</taxon>
        <taxon>Agaricineae</taxon>
        <taxon>Strophariaceae</taxon>
        <taxon>Galerina</taxon>
    </lineage>
</organism>
<evidence type="ECO:0000313" key="2">
    <source>
        <dbReference type="EMBL" id="KDR66175.1"/>
    </source>
</evidence>
<keyword evidence="1" id="KW-1133">Transmembrane helix</keyword>
<dbReference type="EMBL" id="KL142426">
    <property type="protein sequence ID" value="KDR66175.1"/>
    <property type="molecule type" value="Genomic_DNA"/>
</dbReference>
<keyword evidence="1" id="KW-0812">Transmembrane</keyword>
<proteinExistence type="predicted"/>
<dbReference type="HOGENOM" id="CLU_1475273_0_0_1"/>
<accession>A0A067S5Q7</accession>
<evidence type="ECO:0000313" key="3">
    <source>
        <dbReference type="Proteomes" id="UP000027222"/>
    </source>
</evidence>
<feature type="transmembrane region" description="Helical" evidence="1">
    <location>
        <begin position="78"/>
        <end position="111"/>
    </location>
</feature>
<reference evidence="3" key="1">
    <citation type="journal article" date="2014" name="Proc. Natl. Acad. Sci. U.S.A.">
        <title>Extensive sampling of basidiomycete genomes demonstrates inadequacy of the white-rot/brown-rot paradigm for wood decay fungi.</title>
        <authorList>
            <person name="Riley R."/>
            <person name="Salamov A.A."/>
            <person name="Brown D.W."/>
            <person name="Nagy L.G."/>
            <person name="Floudas D."/>
            <person name="Held B.W."/>
            <person name="Levasseur A."/>
            <person name="Lombard V."/>
            <person name="Morin E."/>
            <person name="Otillar R."/>
            <person name="Lindquist E.A."/>
            <person name="Sun H."/>
            <person name="LaButti K.M."/>
            <person name="Schmutz J."/>
            <person name="Jabbour D."/>
            <person name="Luo H."/>
            <person name="Baker S.E."/>
            <person name="Pisabarro A.G."/>
            <person name="Walton J.D."/>
            <person name="Blanchette R.A."/>
            <person name="Henrissat B."/>
            <person name="Martin F."/>
            <person name="Cullen D."/>
            <person name="Hibbett D.S."/>
            <person name="Grigoriev I.V."/>
        </authorList>
    </citation>
    <scope>NUCLEOTIDE SEQUENCE [LARGE SCALE GENOMIC DNA]</scope>
    <source>
        <strain evidence="3">CBS 339.88</strain>
    </source>
</reference>